<comment type="domain">
    <text evidence="5">The OCIA domain is necessary and sufficient for endosomal localization.</text>
</comment>
<evidence type="ECO:0000256" key="7">
    <source>
        <dbReference type="SAM" id="Phobius"/>
    </source>
</evidence>
<dbReference type="InterPro" id="IPR009764">
    <property type="entry name" value="OCIA_dom"/>
</dbReference>
<dbReference type="GO" id="GO:2000736">
    <property type="term" value="P:regulation of stem cell differentiation"/>
    <property type="evidence" value="ECO:0007669"/>
    <property type="project" value="UniProtKB-UniRule"/>
</dbReference>
<evidence type="ECO:0000313" key="9">
    <source>
        <dbReference type="Proteomes" id="UP000515159"/>
    </source>
</evidence>
<feature type="compositionally biased region" description="Basic and acidic residues" evidence="6">
    <location>
        <begin position="187"/>
        <end position="198"/>
    </location>
</feature>
<feature type="region of interest" description="Disordered" evidence="6">
    <location>
        <begin position="187"/>
        <end position="233"/>
    </location>
</feature>
<gene>
    <name evidence="10 11" type="primary">OCIAD1</name>
</gene>
<evidence type="ECO:0000256" key="3">
    <source>
        <dbReference type="ARBA" id="ARBA00037952"/>
    </source>
</evidence>
<dbReference type="PANTHER" id="PTHR13336">
    <property type="entry name" value="OVARIAN CARCINOMA IMMUNOREACTIVE ANTIGEN"/>
    <property type="match status" value="1"/>
</dbReference>
<dbReference type="GeneID" id="117361053"/>
<keyword evidence="7" id="KW-0812">Transmembrane</keyword>
<dbReference type="PANTHER" id="PTHR13336:SF4">
    <property type="entry name" value="OCIA DOMAIN-CONTAINING PROTEIN 1"/>
    <property type="match status" value="1"/>
</dbReference>
<proteinExistence type="inferred from homology"/>
<accession>A0A6P8QWK0</accession>
<dbReference type="InterPro" id="IPR040187">
    <property type="entry name" value="OCAD1/2"/>
</dbReference>
<dbReference type="Pfam" id="PF07051">
    <property type="entry name" value="OCIA"/>
    <property type="match status" value="1"/>
</dbReference>
<dbReference type="OrthoDB" id="6513616at2759"/>
<evidence type="ECO:0000313" key="11">
    <source>
        <dbReference type="RefSeq" id="XP_033801765.1"/>
    </source>
</evidence>
<reference evidence="10 11" key="1">
    <citation type="submission" date="2025-04" db="UniProtKB">
        <authorList>
            <consortium name="RefSeq"/>
        </authorList>
    </citation>
    <scope>IDENTIFICATION</scope>
</reference>
<evidence type="ECO:0000256" key="2">
    <source>
        <dbReference type="ARBA" id="ARBA00022753"/>
    </source>
</evidence>
<evidence type="ECO:0000256" key="6">
    <source>
        <dbReference type="SAM" id="MobiDB-lite"/>
    </source>
</evidence>
<evidence type="ECO:0000259" key="8">
    <source>
        <dbReference type="Pfam" id="PF07051"/>
    </source>
</evidence>
<feature type="transmembrane region" description="Helical" evidence="7">
    <location>
        <begin position="21"/>
        <end position="40"/>
    </location>
</feature>
<evidence type="ECO:0000313" key="10">
    <source>
        <dbReference type="RefSeq" id="XP_033801754.1"/>
    </source>
</evidence>
<evidence type="ECO:0000256" key="1">
    <source>
        <dbReference type="ARBA" id="ARBA00004177"/>
    </source>
</evidence>
<dbReference type="RefSeq" id="XP_033801754.1">
    <property type="nucleotide sequence ID" value="XM_033945863.1"/>
</dbReference>
<dbReference type="RefSeq" id="XP_033801765.1">
    <property type="nucleotide sequence ID" value="XM_033945874.1"/>
</dbReference>
<protein>
    <recommendedName>
        <fullName evidence="4 5">OCIA domain-containing protein 1</fullName>
    </recommendedName>
</protein>
<evidence type="ECO:0000256" key="5">
    <source>
        <dbReference type="RuleBase" id="RU369066"/>
    </source>
</evidence>
<comment type="subcellular location">
    <subcellularLocation>
        <location evidence="1 5">Endosome</location>
    </subcellularLocation>
</comment>
<name>A0A6P8QWK0_GEOSA</name>
<feature type="compositionally biased region" description="Polar residues" evidence="6">
    <location>
        <begin position="205"/>
        <end position="216"/>
    </location>
</feature>
<feature type="transmembrane region" description="Helical" evidence="7">
    <location>
        <begin position="52"/>
        <end position="72"/>
    </location>
</feature>
<feature type="domain" description="OCIA" evidence="8">
    <location>
        <begin position="1"/>
        <end position="87"/>
    </location>
</feature>
<comment type="function">
    <text evidence="5">Maintains stem cell potency. Increases STAT3 phosphorylation and controls ERK phosphorylation. May act as a scaffold, increasing STAT3 recruitment onto endosomes.</text>
</comment>
<feature type="compositionally biased region" description="Basic and acidic residues" evidence="6">
    <location>
        <begin position="217"/>
        <end position="226"/>
    </location>
</feature>
<dbReference type="Proteomes" id="UP000515159">
    <property type="component" value="Chromosome 1"/>
</dbReference>
<dbReference type="KEGG" id="gsh:117361053"/>
<evidence type="ECO:0000256" key="4">
    <source>
        <dbReference type="ARBA" id="ARBA00040877"/>
    </source>
</evidence>
<organism evidence="9 10">
    <name type="scientific">Geotrypetes seraphini</name>
    <name type="common">Gaboon caecilian</name>
    <name type="synonym">Caecilia seraphini</name>
    <dbReference type="NCBI Taxonomy" id="260995"/>
    <lineage>
        <taxon>Eukaryota</taxon>
        <taxon>Metazoa</taxon>
        <taxon>Chordata</taxon>
        <taxon>Craniata</taxon>
        <taxon>Vertebrata</taxon>
        <taxon>Euteleostomi</taxon>
        <taxon>Amphibia</taxon>
        <taxon>Gymnophiona</taxon>
        <taxon>Geotrypetes</taxon>
    </lineage>
</organism>
<keyword evidence="9" id="KW-1185">Reference proteome</keyword>
<keyword evidence="7" id="KW-1133">Transmembrane helix</keyword>
<dbReference type="CTD" id="54940"/>
<dbReference type="AlphaFoldDB" id="A0A6P8QWK0"/>
<dbReference type="GO" id="GO:0005768">
    <property type="term" value="C:endosome"/>
    <property type="evidence" value="ECO:0007669"/>
    <property type="project" value="UniProtKB-SubCell"/>
</dbReference>
<comment type="similarity">
    <text evidence="3 5">Belongs to the OCIAD1 family.</text>
</comment>
<keyword evidence="7" id="KW-0472">Membrane</keyword>
<comment type="subunit">
    <text evidence="5">Interacts with STAT3.</text>
</comment>
<sequence>MTYVPTEEERRIFRECNEESFWYRSLPISAVSMFVTQFLISKGTLTTSSRFGSFPKVAFAGACGYIAGKISYMKTCQEKFKRLENSPLGEVFRQGYGSLPSHYPGRNTKFANAENTSSAAPLQKAEVPSASMYSDDHRFRDHDALHYDPAPFSASLSESSPTGITDHAAQEPTLLLEDTPKRKPITYEELRSKNRESYEVAVTQKAETSVRPSQEQATRREAKTNKYGDVWEE</sequence>
<keyword evidence="2 5" id="KW-0967">Endosome</keyword>